<proteinExistence type="predicted"/>
<comment type="caution">
    <text evidence="2">The sequence shown here is derived from an EMBL/GenBank/DDBJ whole genome shotgun (WGS) entry which is preliminary data.</text>
</comment>
<dbReference type="Proteomes" id="UP001501727">
    <property type="component" value="Unassembled WGS sequence"/>
</dbReference>
<evidence type="ECO:0000313" key="3">
    <source>
        <dbReference type="Proteomes" id="UP001501727"/>
    </source>
</evidence>
<organism evidence="2 3">
    <name type="scientific">Luteimonas lutimaris</name>
    <dbReference type="NCBI Taxonomy" id="698645"/>
    <lineage>
        <taxon>Bacteria</taxon>
        <taxon>Pseudomonadati</taxon>
        <taxon>Pseudomonadota</taxon>
        <taxon>Gammaproteobacteria</taxon>
        <taxon>Lysobacterales</taxon>
        <taxon>Lysobacteraceae</taxon>
        <taxon>Luteimonas</taxon>
    </lineage>
</organism>
<feature type="region of interest" description="Disordered" evidence="1">
    <location>
        <begin position="258"/>
        <end position="280"/>
    </location>
</feature>
<evidence type="ECO:0000256" key="1">
    <source>
        <dbReference type="SAM" id="MobiDB-lite"/>
    </source>
</evidence>
<gene>
    <name evidence="2" type="ORF">GCM10022229_17210</name>
</gene>
<reference evidence="3" key="1">
    <citation type="journal article" date="2019" name="Int. J. Syst. Evol. Microbiol.">
        <title>The Global Catalogue of Microorganisms (GCM) 10K type strain sequencing project: providing services to taxonomists for standard genome sequencing and annotation.</title>
        <authorList>
            <consortium name="The Broad Institute Genomics Platform"/>
            <consortium name="The Broad Institute Genome Sequencing Center for Infectious Disease"/>
            <person name="Wu L."/>
            <person name="Ma J."/>
        </authorList>
    </citation>
    <scope>NUCLEOTIDE SEQUENCE [LARGE SCALE GENOMIC DNA]</scope>
    <source>
        <strain evidence="3">JCM 16916</strain>
    </source>
</reference>
<feature type="region of interest" description="Disordered" evidence="1">
    <location>
        <begin position="455"/>
        <end position="514"/>
    </location>
</feature>
<accession>A0ABP7MLH9</accession>
<name>A0ABP7MLH9_9GAMM</name>
<evidence type="ECO:0000313" key="2">
    <source>
        <dbReference type="EMBL" id="GAA3923852.1"/>
    </source>
</evidence>
<dbReference type="EMBL" id="BAAAZU010000007">
    <property type="protein sequence ID" value="GAA3923852.1"/>
    <property type="molecule type" value="Genomic_DNA"/>
</dbReference>
<evidence type="ECO:0008006" key="4">
    <source>
        <dbReference type="Google" id="ProtNLM"/>
    </source>
</evidence>
<sequence>MNTFSDAFSLCNSPAGPSRRSGFRVPFGLRDGRAWAPGEVARGKACGCVCPGCGAALVAKAQTSRRRRPHFAHLTDTGCQTGRETGIHLRAKQLIAERRQLRVPAWDGDWIEMPNPPQASDADGHVHVGRRVDYPARQSALHKVELERWFGTYKPDVYAWDEAGELLVEIRVTHAVDERKAERVQAHGRRMIEIDLSRLDRDTPHDLAAFEQAVLNDPANRVWISCPDAVADWHTSKQELDEQVAACNEEIARWREQQAMAAEKRRRQEDRSAKDKEGRRAYMRRLVRDKHADDLAQLMELTAPTRIERVLQKYQTDAEERVSELLDAVPPIVRSACLRAHEHAWVFGVDPVLWQLLAYQHFVANQPAGSRFNQRDVAAWVRRSFHPEMALYRLFVAQYAARAETRRAGFFKRRMAYWVFTEEENERIPNFYTSVNDFIDRLEAARLIRRLPAPAGEREVLPPPPAPGRDGDGGNPKPAPPPSRPVAAQPLESLPERGRRVPGHSTQVGEPSAD</sequence>
<protein>
    <recommendedName>
        <fullName evidence="4">Competence protein CoiA-like family protein</fullName>
    </recommendedName>
</protein>
<feature type="compositionally biased region" description="Polar residues" evidence="1">
    <location>
        <begin position="504"/>
        <end position="514"/>
    </location>
</feature>
<keyword evidence="3" id="KW-1185">Reference proteome</keyword>